<feature type="chain" id="PRO_5043516837" description="Thyroglobulin type-1 domain-containing protein" evidence="6">
    <location>
        <begin position="22"/>
        <end position="85"/>
    </location>
</feature>
<keyword evidence="9" id="KW-1185">Reference proteome</keyword>
<name>A0AAV2AP43_9ARAC</name>
<dbReference type="EMBL" id="CAXIEN010000190">
    <property type="protein sequence ID" value="CAL1285381.1"/>
    <property type="molecule type" value="Genomic_DNA"/>
</dbReference>
<keyword evidence="2" id="KW-0964">Secreted</keyword>
<dbReference type="AlphaFoldDB" id="A0AAV2AP43"/>
<evidence type="ECO:0000313" key="8">
    <source>
        <dbReference type="EMBL" id="CAL1285381.1"/>
    </source>
</evidence>
<dbReference type="GO" id="GO:0005615">
    <property type="term" value="C:extracellular space"/>
    <property type="evidence" value="ECO:0007669"/>
    <property type="project" value="TreeGrafter"/>
</dbReference>
<dbReference type="PROSITE" id="PS51162">
    <property type="entry name" value="THYROGLOBULIN_1_2"/>
    <property type="match status" value="1"/>
</dbReference>
<comment type="caution">
    <text evidence="8">The sequence shown here is derived from an EMBL/GenBank/DDBJ whole genome shotgun (WGS) entry which is preliminary data.</text>
</comment>
<dbReference type="CDD" id="cd00191">
    <property type="entry name" value="TY"/>
    <property type="match status" value="1"/>
</dbReference>
<organism evidence="8 9">
    <name type="scientific">Larinioides sclopetarius</name>
    <dbReference type="NCBI Taxonomy" id="280406"/>
    <lineage>
        <taxon>Eukaryota</taxon>
        <taxon>Metazoa</taxon>
        <taxon>Ecdysozoa</taxon>
        <taxon>Arthropoda</taxon>
        <taxon>Chelicerata</taxon>
        <taxon>Arachnida</taxon>
        <taxon>Araneae</taxon>
        <taxon>Araneomorphae</taxon>
        <taxon>Entelegynae</taxon>
        <taxon>Araneoidea</taxon>
        <taxon>Araneidae</taxon>
        <taxon>Larinioides</taxon>
    </lineage>
</organism>
<keyword evidence="6" id="KW-0732">Signal</keyword>
<keyword evidence="4" id="KW-1015">Disulfide bond</keyword>
<gene>
    <name evidence="8" type="ORF">LARSCL_LOCUS13672</name>
</gene>
<comment type="subcellular location">
    <subcellularLocation>
        <location evidence="1">Secreted</location>
    </subcellularLocation>
</comment>
<feature type="domain" description="Thyroglobulin type-1" evidence="7">
    <location>
        <begin position="22"/>
        <end position="85"/>
    </location>
</feature>
<dbReference type="InterPro" id="IPR036857">
    <property type="entry name" value="Thyroglobulin_1_sf"/>
</dbReference>
<evidence type="ECO:0000256" key="1">
    <source>
        <dbReference type="ARBA" id="ARBA00004613"/>
    </source>
</evidence>
<comment type="caution">
    <text evidence="5">Lacks conserved residue(s) required for the propagation of feature annotation.</text>
</comment>
<proteinExistence type="predicted"/>
<evidence type="ECO:0000259" key="7">
    <source>
        <dbReference type="PROSITE" id="PS51162"/>
    </source>
</evidence>
<feature type="signal peptide" evidence="6">
    <location>
        <begin position="1"/>
        <end position="21"/>
    </location>
</feature>
<evidence type="ECO:0000256" key="4">
    <source>
        <dbReference type="ARBA" id="ARBA00023157"/>
    </source>
</evidence>
<dbReference type="InterPro" id="IPR000716">
    <property type="entry name" value="Thyroglobulin_1"/>
</dbReference>
<evidence type="ECO:0000256" key="5">
    <source>
        <dbReference type="PROSITE-ProRule" id="PRU00500"/>
    </source>
</evidence>
<keyword evidence="3" id="KW-0677">Repeat</keyword>
<dbReference type="PROSITE" id="PS00484">
    <property type="entry name" value="THYROGLOBULIN_1_1"/>
    <property type="match status" value="1"/>
</dbReference>
<dbReference type="Proteomes" id="UP001497382">
    <property type="component" value="Unassembled WGS sequence"/>
</dbReference>
<dbReference type="SMART" id="SM00211">
    <property type="entry name" value="TY"/>
    <property type="match status" value="1"/>
</dbReference>
<protein>
    <recommendedName>
        <fullName evidence="7">Thyroglobulin type-1 domain-containing protein</fullName>
    </recommendedName>
</protein>
<dbReference type="SUPFAM" id="SSF57610">
    <property type="entry name" value="Thyroglobulin type-1 domain"/>
    <property type="match status" value="1"/>
</dbReference>
<sequence length="85" mass="9665">MIRQMFFITLVFVVVFQIAHGKSKCQKQRDHANAMMTFGQFVPECDDNGDYAKEQCNDGAYCYCVDPKTGKQIGKSKRFGRGLNC</sequence>
<accession>A0AAV2AP43</accession>
<dbReference type="PANTHER" id="PTHR12352:SF3">
    <property type="entry name" value="NIDOGEN-2"/>
    <property type="match status" value="1"/>
</dbReference>
<dbReference type="Gene3D" id="4.10.800.10">
    <property type="entry name" value="Thyroglobulin type-1"/>
    <property type="match status" value="1"/>
</dbReference>
<evidence type="ECO:0000256" key="6">
    <source>
        <dbReference type="SAM" id="SignalP"/>
    </source>
</evidence>
<reference evidence="8 9" key="1">
    <citation type="submission" date="2024-04" db="EMBL/GenBank/DDBJ databases">
        <authorList>
            <person name="Rising A."/>
            <person name="Reimegard J."/>
            <person name="Sonavane S."/>
            <person name="Akerstrom W."/>
            <person name="Nylinder S."/>
            <person name="Hedman E."/>
            <person name="Kallberg Y."/>
        </authorList>
    </citation>
    <scope>NUCLEOTIDE SEQUENCE [LARGE SCALE GENOMIC DNA]</scope>
</reference>
<dbReference type="PANTHER" id="PTHR12352">
    <property type="entry name" value="SECRETED MODULAR CALCIUM-BINDING PROTEIN"/>
    <property type="match status" value="1"/>
</dbReference>
<dbReference type="InterPro" id="IPR051950">
    <property type="entry name" value="Dev_reg/Prot_inhib"/>
</dbReference>
<evidence type="ECO:0000256" key="3">
    <source>
        <dbReference type="ARBA" id="ARBA00022737"/>
    </source>
</evidence>
<dbReference type="Pfam" id="PF00086">
    <property type="entry name" value="Thyroglobulin_1"/>
    <property type="match status" value="1"/>
</dbReference>
<evidence type="ECO:0000313" key="9">
    <source>
        <dbReference type="Proteomes" id="UP001497382"/>
    </source>
</evidence>
<evidence type="ECO:0000256" key="2">
    <source>
        <dbReference type="ARBA" id="ARBA00022525"/>
    </source>
</evidence>